<dbReference type="InterPro" id="IPR012094">
    <property type="entry name" value="tRNA_Ile_lys_synt"/>
</dbReference>
<dbReference type="NCBIfam" id="TIGR02433">
    <property type="entry name" value="lysidine_TilS_C"/>
    <property type="match status" value="1"/>
</dbReference>
<comment type="catalytic activity">
    <reaction evidence="7 8">
        <text>cytidine(34) in tRNA(Ile2) + L-lysine + ATP = lysidine(34) in tRNA(Ile2) + AMP + diphosphate + H(+)</text>
        <dbReference type="Rhea" id="RHEA:43744"/>
        <dbReference type="Rhea" id="RHEA-COMP:10625"/>
        <dbReference type="Rhea" id="RHEA-COMP:10670"/>
        <dbReference type="ChEBI" id="CHEBI:15378"/>
        <dbReference type="ChEBI" id="CHEBI:30616"/>
        <dbReference type="ChEBI" id="CHEBI:32551"/>
        <dbReference type="ChEBI" id="CHEBI:33019"/>
        <dbReference type="ChEBI" id="CHEBI:82748"/>
        <dbReference type="ChEBI" id="CHEBI:83665"/>
        <dbReference type="ChEBI" id="CHEBI:456215"/>
        <dbReference type="EC" id="6.3.4.19"/>
    </reaction>
</comment>
<evidence type="ECO:0000256" key="6">
    <source>
        <dbReference type="ARBA" id="ARBA00022840"/>
    </source>
</evidence>
<dbReference type="InterPro" id="IPR014729">
    <property type="entry name" value="Rossmann-like_a/b/a_fold"/>
</dbReference>
<evidence type="ECO:0000313" key="10">
    <source>
        <dbReference type="EMBL" id="TES46891.1"/>
    </source>
</evidence>
<dbReference type="InterPro" id="IPR011063">
    <property type="entry name" value="TilS/TtcA_N"/>
</dbReference>
<feature type="domain" description="Lysidine-tRNA(Ile) synthetase C-terminal" evidence="9">
    <location>
        <begin position="382"/>
        <end position="456"/>
    </location>
</feature>
<evidence type="ECO:0000256" key="4">
    <source>
        <dbReference type="ARBA" id="ARBA00022694"/>
    </source>
</evidence>
<evidence type="ECO:0000256" key="7">
    <source>
        <dbReference type="ARBA" id="ARBA00048539"/>
    </source>
</evidence>
<comment type="caution">
    <text evidence="10">The sequence shown here is derived from an EMBL/GenBank/DDBJ whole genome shotgun (WGS) entry which is preliminary data.</text>
</comment>
<dbReference type="EC" id="6.3.4.19" evidence="8"/>
<feature type="binding site" evidence="8">
    <location>
        <begin position="26"/>
        <end position="31"/>
    </location>
    <ligand>
        <name>ATP</name>
        <dbReference type="ChEBI" id="CHEBI:30616"/>
    </ligand>
</feature>
<evidence type="ECO:0000313" key="11">
    <source>
        <dbReference type="Proteomes" id="UP000298210"/>
    </source>
</evidence>
<dbReference type="GO" id="GO:0032267">
    <property type="term" value="F:tRNA(Ile)-lysidine synthase activity"/>
    <property type="evidence" value="ECO:0007669"/>
    <property type="project" value="UniProtKB-EC"/>
</dbReference>
<dbReference type="GO" id="GO:0005524">
    <property type="term" value="F:ATP binding"/>
    <property type="evidence" value="ECO:0007669"/>
    <property type="project" value="UniProtKB-UniRule"/>
</dbReference>
<dbReference type="Proteomes" id="UP000298210">
    <property type="component" value="Unassembled WGS sequence"/>
</dbReference>
<dbReference type="InterPro" id="IPR012795">
    <property type="entry name" value="tRNA_Ile_lys_synt_N"/>
</dbReference>
<dbReference type="AlphaFoldDB" id="A0A4Y7WGA5"/>
<dbReference type="HAMAP" id="MF_01161">
    <property type="entry name" value="tRNA_Ile_lys_synt"/>
    <property type="match status" value="1"/>
</dbReference>
<dbReference type="InterPro" id="IPR012796">
    <property type="entry name" value="Lysidine-tRNA-synth_C"/>
</dbReference>
<dbReference type="Pfam" id="PF11734">
    <property type="entry name" value="TilS_C"/>
    <property type="match status" value="1"/>
</dbReference>
<keyword evidence="6 8" id="KW-0067">ATP-binding</keyword>
<dbReference type="SUPFAM" id="SSF82829">
    <property type="entry name" value="MesJ substrate recognition domain-like"/>
    <property type="match status" value="1"/>
</dbReference>
<evidence type="ECO:0000256" key="2">
    <source>
        <dbReference type="ARBA" id="ARBA00022490"/>
    </source>
</evidence>
<proteinExistence type="inferred from homology"/>
<comment type="similarity">
    <text evidence="8">Belongs to the tRNA(Ile)-lysidine synthase family.</text>
</comment>
<dbReference type="SUPFAM" id="SSF52402">
    <property type="entry name" value="Adenine nucleotide alpha hydrolases-like"/>
    <property type="match status" value="1"/>
</dbReference>
<dbReference type="RefSeq" id="WP_134260193.1">
    <property type="nucleotide sequence ID" value="NZ_LDIM01000003.1"/>
</dbReference>
<evidence type="ECO:0000256" key="1">
    <source>
        <dbReference type="ARBA" id="ARBA00004496"/>
    </source>
</evidence>
<gene>
    <name evidence="8 10" type="primary">tilS</name>
    <name evidence="10" type="ORF">E2L03_19780</name>
</gene>
<evidence type="ECO:0000256" key="3">
    <source>
        <dbReference type="ARBA" id="ARBA00022598"/>
    </source>
</evidence>
<comment type="subcellular location">
    <subcellularLocation>
        <location evidence="1 8">Cytoplasm</location>
    </subcellularLocation>
</comment>
<evidence type="ECO:0000256" key="5">
    <source>
        <dbReference type="ARBA" id="ARBA00022741"/>
    </source>
</evidence>
<dbReference type="NCBIfam" id="TIGR02432">
    <property type="entry name" value="lysidine_TilS_N"/>
    <property type="match status" value="1"/>
</dbReference>
<dbReference type="CDD" id="cd01992">
    <property type="entry name" value="TilS_N"/>
    <property type="match status" value="1"/>
</dbReference>
<comment type="function">
    <text evidence="8">Ligates lysine onto the cytidine present at position 34 of the AUA codon-specific tRNA(Ile) that contains the anticodon CAU, in an ATP-dependent manner. Cytidine is converted to lysidine, thus changing the amino acid specificity of the tRNA from methionine to isoleucine.</text>
</comment>
<keyword evidence="4 8" id="KW-0819">tRNA processing</keyword>
<dbReference type="Gene3D" id="3.30.465.60">
    <property type="match status" value="1"/>
</dbReference>
<dbReference type="SMART" id="SM00977">
    <property type="entry name" value="TilS_C"/>
    <property type="match status" value="1"/>
</dbReference>
<name>A0A4Y7WGA5_9BACI</name>
<evidence type="ECO:0000256" key="8">
    <source>
        <dbReference type="HAMAP-Rule" id="MF_01161"/>
    </source>
</evidence>
<reference evidence="10 11" key="1">
    <citation type="submission" date="2019-03" db="EMBL/GenBank/DDBJ databases">
        <authorList>
            <person name="Liu G."/>
        </authorList>
    </citation>
    <scope>NUCLEOTIDE SEQUENCE [LARGE SCALE GENOMIC DNA]</scope>
    <source>
        <strain evidence="10 11">DSM 19099</strain>
    </source>
</reference>
<dbReference type="EMBL" id="SNUX01000004">
    <property type="protein sequence ID" value="TES46891.1"/>
    <property type="molecule type" value="Genomic_DNA"/>
</dbReference>
<keyword evidence="3 8" id="KW-0436">Ligase</keyword>
<dbReference type="Gene3D" id="3.40.50.620">
    <property type="entry name" value="HUPs"/>
    <property type="match status" value="1"/>
</dbReference>
<comment type="domain">
    <text evidence="8">The N-terminal region contains the highly conserved SGGXDS motif, predicted to be a P-loop motif involved in ATP binding.</text>
</comment>
<dbReference type="PANTHER" id="PTHR43033:SF1">
    <property type="entry name" value="TRNA(ILE)-LYSIDINE SYNTHASE-RELATED"/>
    <property type="match status" value="1"/>
</dbReference>
<keyword evidence="2 8" id="KW-0963">Cytoplasm</keyword>
<dbReference type="SUPFAM" id="SSF56037">
    <property type="entry name" value="PheT/TilS domain"/>
    <property type="match status" value="1"/>
</dbReference>
<dbReference type="PANTHER" id="PTHR43033">
    <property type="entry name" value="TRNA(ILE)-LYSIDINE SYNTHASE-RELATED"/>
    <property type="match status" value="1"/>
</dbReference>
<sequence>MEQEVQRFMIENQLLEKGQTVLVAVSGGADSMALLSLLSDMRAEWSLTIHVVHVNHQLRGDESEEDRMFVQNWCQQRNIHFREYRVDVLAEKQTEKVGTQAAAHTLRYQAFAAEMNRVNADVLATAHHGDDNTESVLMKLNRGTSPYLRLGIAMERQFEHGRLIRPLLCVTKEAILKYCTEKKILHRDDSSNESDSYTRNRYRKYVVPELKKENPLNTIHIRRFEEWQHDDNKVLMGLAEDQLAEIIIVKEKDTVTIDKDRYLKLAIPLQRRVIHLILNCLYNKGIVRDFSSYIEQIELFLQSHSNFASIDLRNGLKVYRENNCYRFTQEVYVESDNYCLELAVPGIITTPLGRIRTEIVSTCGDETVECMYIPVSSFSSPLFIRNRRSGDRFHPKGVNGSKKVSRVFIDRKIDLPRRHDWPLLVDSAGNILWILLLHKAELPKQQAVDHYVRIAFVGNT</sequence>
<keyword evidence="5 8" id="KW-0547">Nucleotide-binding</keyword>
<protein>
    <recommendedName>
        <fullName evidence="8">tRNA(Ile)-lysidine synthase</fullName>
        <ecNumber evidence="8">6.3.4.19</ecNumber>
    </recommendedName>
    <alternativeName>
        <fullName evidence="8">tRNA(Ile)-2-lysyl-cytidine synthase</fullName>
    </alternativeName>
    <alternativeName>
        <fullName evidence="8">tRNA(Ile)-lysidine synthetase</fullName>
    </alternativeName>
</protein>
<accession>A0A4Y7WGA5</accession>
<dbReference type="GO" id="GO:0006400">
    <property type="term" value="P:tRNA modification"/>
    <property type="evidence" value="ECO:0007669"/>
    <property type="project" value="UniProtKB-UniRule"/>
</dbReference>
<dbReference type="Pfam" id="PF01171">
    <property type="entry name" value="ATP_bind_3"/>
    <property type="match status" value="1"/>
</dbReference>
<dbReference type="GO" id="GO:0005737">
    <property type="term" value="C:cytoplasm"/>
    <property type="evidence" value="ECO:0007669"/>
    <property type="project" value="UniProtKB-SubCell"/>
</dbReference>
<organism evidence="10 11">
    <name type="scientific">Shouchella lehensis</name>
    <dbReference type="NCBI Taxonomy" id="300825"/>
    <lineage>
        <taxon>Bacteria</taxon>
        <taxon>Bacillati</taxon>
        <taxon>Bacillota</taxon>
        <taxon>Bacilli</taxon>
        <taxon>Bacillales</taxon>
        <taxon>Bacillaceae</taxon>
        <taxon>Shouchella</taxon>
    </lineage>
</organism>
<evidence type="ECO:0000259" key="9">
    <source>
        <dbReference type="SMART" id="SM00977"/>
    </source>
</evidence>